<organism evidence="4 5">
    <name type="scientific">Bradyrhizobium sediminis</name>
    <dbReference type="NCBI Taxonomy" id="2840469"/>
    <lineage>
        <taxon>Bacteria</taxon>
        <taxon>Pseudomonadati</taxon>
        <taxon>Pseudomonadota</taxon>
        <taxon>Alphaproteobacteria</taxon>
        <taxon>Hyphomicrobiales</taxon>
        <taxon>Nitrobacteraceae</taxon>
        <taxon>Bradyrhizobium</taxon>
    </lineage>
</organism>
<dbReference type="Pfam" id="PF13439">
    <property type="entry name" value="Glyco_transf_4"/>
    <property type="match status" value="1"/>
</dbReference>
<reference evidence="4" key="1">
    <citation type="submission" date="2021-06" db="EMBL/GenBank/DDBJ databases">
        <title>Bradyrhizobium sp. S2-11-2 Genome sequencing.</title>
        <authorList>
            <person name="Jin L."/>
        </authorList>
    </citation>
    <scope>NUCLEOTIDE SEQUENCE</scope>
    <source>
        <strain evidence="4">S2-11-2</strain>
    </source>
</reference>
<accession>A0A975NN57</accession>
<feature type="domain" description="Glycosyl transferase family 1" evidence="2">
    <location>
        <begin position="204"/>
        <end position="377"/>
    </location>
</feature>
<feature type="transmembrane region" description="Helical" evidence="1">
    <location>
        <begin position="75"/>
        <end position="95"/>
    </location>
</feature>
<dbReference type="GO" id="GO:0016757">
    <property type="term" value="F:glycosyltransferase activity"/>
    <property type="evidence" value="ECO:0007669"/>
    <property type="project" value="InterPro"/>
</dbReference>
<dbReference type="Gene3D" id="3.40.50.2000">
    <property type="entry name" value="Glycogen Phosphorylase B"/>
    <property type="match status" value="2"/>
</dbReference>
<gene>
    <name evidence="4" type="ORF">KMZ68_18945</name>
</gene>
<dbReference type="PANTHER" id="PTHR12526">
    <property type="entry name" value="GLYCOSYLTRANSFERASE"/>
    <property type="match status" value="1"/>
</dbReference>
<evidence type="ECO:0000259" key="2">
    <source>
        <dbReference type="Pfam" id="PF00534"/>
    </source>
</evidence>
<dbReference type="RefSeq" id="WP_215612701.1">
    <property type="nucleotide sequence ID" value="NZ_CP076135.1"/>
</dbReference>
<dbReference type="InterPro" id="IPR001296">
    <property type="entry name" value="Glyco_trans_1"/>
</dbReference>
<evidence type="ECO:0000313" key="5">
    <source>
        <dbReference type="Proteomes" id="UP000680805"/>
    </source>
</evidence>
<feature type="domain" description="Glycosyltransferase subfamily 4-like N-terminal" evidence="3">
    <location>
        <begin position="13"/>
        <end position="176"/>
    </location>
</feature>
<sequence>MKVLYLDSDGPLGGASRSLFEVVRPLSRGAVDPYFVAVQGTALDFYSQIAKDMVVTRGLTKFDNTRYSYYRGVRWLILIREILYFPFTIVALLRARARWKTVDVIHINEVLCVIPGLIARWLFGAALVVHVRSPTRMDDKSIRCRWLFERLRRNAAAIIAINETTRATLPAWLNVDVIQNSFTPKKLAQPDEAMQAKLDALRPTSLKIGFVGNLHHSKGLFDLLEAAKLVRVAGRDVEYVIVGGVTVVDRGLKARLLAAAGLAQNVQEELAVRVAEEGLSDIFHLLGPTVDIQRVYERIDVIAFPSHFDAPGRPVFEAAFSSVPSIVAIENPFPDTLVDGETGLAIPGRNPQKLAAAIMHFADHPEDVRRMGAHARELAEKNFNPEANAKKLLAIYTRVVQNNRARP</sequence>
<feature type="transmembrane region" description="Helical" evidence="1">
    <location>
        <begin position="107"/>
        <end position="131"/>
    </location>
</feature>
<protein>
    <submittedName>
        <fullName evidence="4">Glycosyltransferase family 4 protein</fullName>
    </submittedName>
</protein>
<evidence type="ECO:0000313" key="4">
    <source>
        <dbReference type="EMBL" id="QWG17044.1"/>
    </source>
</evidence>
<evidence type="ECO:0000259" key="3">
    <source>
        <dbReference type="Pfam" id="PF13439"/>
    </source>
</evidence>
<dbReference type="AlphaFoldDB" id="A0A975NN57"/>
<dbReference type="Pfam" id="PF00534">
    <property type="entry name" value="Glycos_transf_1"/>
    <property type="match status" value="1"/>
</dbReference>
<keyword evidence="1" id="KW-0812">Transmembrane</keyword>
<dbReference type="SUPFAM" id="SSF53756">
    <property type="entry name" value="UDP-Glycosyltransferase/glycogen phosphorylase"/>
    <property type="match status" value="1"/>
</dbReference>
<dbReference type="EMBL" id="CP076135">
    <property type="protein sequence ID" value="QWG17044.1"/>
    <property type="molecule type" value="Genomic_DNA"/>
</dbReference>
<keyword evidence="1" id="KW-0472">Membrane</keyword>
<dbReference type="InterPro" id="IPR028098">
    <property type="entry name" value="Glyco_trans_4-like_N"/>
</dbReference>
<proteinExistence type="predicted"/>
<evidence type="ECO:0000256" key="1">
    <source>
        <dbReference type="SAM" id="Phobius"/>
    </source>
</evidence>
<dbReference type="CDD" id="cd03801">
    <property type="entry name" value="GT4_PimA-like"/>
    <property type="match status" value="1"/>
</dbReference>
<dbReference type="KEGG" id="bsei:KMZ68_18945"/>
<keyword evidence="1" id="KW-1133">Transmembrane helix</keyword>
<dbReference type="Proteomes" id="UP000680805">
    <property type="component" value="Chromosome"/>
</dbReference>
<name>A0A975NN57_9BRAD</name>